<feature type="domain" description="Thrombospondin-like N-terminal" evidence="3">
    <location>
        <begin position="37"/>
        <end position="209"/>
    </location>
</feature>
<organism evidence="4">
    <name type="scientific">Homalodisca liturata</name>
    <dbReference type="NCBI Taxonomy" id="320908"/>
    <lineage>
        <taxon>Eukaryota</taxon>
        <taxon>Metazoa</taxon>
        <taxon>Ecdysozoa</taxon>
        <taxon>Arthropoda</taxon>
        <taxon>Hexapoda</taxon>
        <taxon>Insecta</taxon>
        <taxon>Pterygota</taxon>
        <taxon>Neoptera</taxon>
        <taxon>Paraneoptera</taxon>
        <taxon>Hemiptera</taxon>
        <taxon>Auchenorrhyncha</taxon>
        <taxon>Membracoidea</taxon>
        <taxon>Cicadellidae</taxon>
        <taxon>Cicadellinae</taxon>
        <taxon>Proconiini</taxon>
        <taxon>Homalodisca</taxon>
    </lineage>
</organism>
<dbReference type="Gene3D" id="2.60.120.200">
    <property type="match status" value="1"/>
</dbReference>
<dbReference type="AlphaFoldDB" id="A0A1B6I9V1"/>
<evidence type="ECO:0000256" key="2">
    <source>
        <dbReference type="SAM" id="SignalP"/>
    </source>
</evidence>
<protein>
    <recommendedName>
        <fullName evidence="3">Thrombospondin-like N-terminal domain-containing protein</fullName>
    </recommendedName>
</protein>
<feature type="signal peptide" evidence="2">
    <location>
        <begin position="1"/>
        <end position="26"/>
    </location>
</feature>
<proteinExistence type="predicted"/>
<evidence type="ECO:0000256" key="1">
    <source>
        <dbReference type="ARBA" id="ARBA00022737"/>
    </source>
</evidence>
<reference evidence="4" key="1">
    <citation type="submission" date="2015-11" db="EMBL/GenBank/DDBJ databases">
        <title>De novo transcriptome assembly of four potential Pierce s Disease insect vectors from Arizona vineyards.</title>
        <authorList>
            <person name="Tassone E.E."/>
        </authorList>
    </citation>
    <scope>NUCLEOTIDE SEQUENCE</scope>
</reference>
<dbReference type="InterPro" id="IPR013320">
    <property type="entry name" value="ConA-like_dom_sf"/>
</dbReference>
<evidence type="ECO:0000313" key="4">
    <source>
        <dbReference type="EMBL" id="JAS83699.1"/>
    </source>
</evidence>
<dbReference type="SUPFAM" id="SSF49899">
    <property type="entry name" value="Concanavalin A-like lectins/glucanases"/>
    <property type="match status" value="1"/>
</dbReference>
<gene>
    <name evidence="4" type="ORF">g.4000</name>
</gene>
<feature type="non-terminal residue" evidence="4">
    <location>
        <position position="209"/>
    </location>
</feature>
<sequence>MWIHVNTMHRILLQLVFVVYGSFVHSDSFFPTVGLNNVKLTHAIEFPDPPDPSLTFDEEGPDGFPAYGLHPGSSVAVPYSDRFPPTFHPEFSITTTAKLKSPHGGFLFAVVDGTNKTVELGLELTPMGPGSSKITLYYTDPSIHSQSQPIASFQVASDFKDWTRIGLAVSKSEVALYFNCDKSGAVSVAREPESLQFDPHSTLFLGQAG</sequence>
<dbReference type="InterPro" id="IPR048287">
    <property type="entry name" value="TSPN-like_N"/>
</dbReference>
<dbReference type="EMBL" id="GECU01024007">
    <property type="protein sequence ID" value="JAS83699.1"/>
    <property type="molecule type" value="Transcribed_RNA"/>
</dbReference>
<name>A0A1B6I9V1_9HEMI</name>
<accession>A0A1B6I9V1</accession>
<evidence type="ECO:0000259" key="3">
    <source>
        <dbReference type="SMART" id="SM00210"/>
    </source>
</evidence>
<keyword evidence="2" id="KW-0732">Signal</keyword>
<dbReference type="SMART" id="SM00210">
    <property type="entry name" value="TSPN"/>
    <property type="match status" value="1"/>
</dbReference>
<feature type="chain" id="PRO_5008585008" description="Thrombospondin-like N-terminal domain-containing protein" evidence="2">
    <location>
        <begin position="27"/>
        <end position="209"/>
    </location>
</feature>
<keyword evidence="1" id="KW-0677">Repeat</keyword>